<accession>A0AC60QFP7</accession>
<sequence>MLVTSTSWNWGEAEDELLKGETVAGGVASRKAGEKQLAARGKNTDTRDAEKVRSFGEGLPGRKAAGEGTPREARRRKRASHCGDGRKTSPRSRACCGTSASTVSPREMHGRTCVVQNFTGDGKGPSIRDYCAMLEQVAKMGNWTDGQLLGMAKCRMIGAAYDFAWRDEKVKLAESFSEFKRLALAYFDTDPPSVCITRFLEARQRPEEEVRAFASRLQALGYDTLICRYVLSKNPATFEAAVEAAVHEERNESLTVREERTHLAQYVDQYWAYVGQYRELDGGA</sequence>
<evidence type="ECO:0000313" key="1">
    <source>
        <dbReference type="EMBL" id="KAG0432961.1"/>
    </source>
</evidence>
<proteinExistence type="predicted"/>
<keyword evidence="2" id="KW-1185">Reference proteome</keyword>
<dbReference type="EMBL" id="JABSTQ010009101">
    <property type="protein sequence ID" value="KAG0432961.1"/>
    <property type="molecule type" value="Genomic_DNA"/>
</dbReference>
<gene>
    <name evidence="1" type="ORF">HPB47_020368</name>
</gene>
<name>A0AC60QFP7_IXOPE</name>
<comment type="caution">
    <text evidence="1">The sequence shown here is derived from an EMBL/GenBank/DDBJ whole genome shotgun (WGS) entry which is preliminary data.</text>
</comment>
<evidence type="ECO:0000313" key="2">
    <source>
        <dbReference type="Proteomes" id="UP000805193"/>
    </source>
</evidence>
<organism evidence="1 2">
    <name type="scientific">Ixodes persulcatus</name>
    <name type="common">Taiga tick</name>
    <dbReference type="NCBI Taxonomy" id="34615"/>
    <lineage>
        <taxon>Eukaryota</taxon>
        <taxon>Metazoa</taxon>
        <taxon>Ecdysozoa</taxon>
        <taxon>Arthropoda</taxon>
        <taxon>Chelicerata</taxon>
        <taxon>Arachnida</taxon>
        <taxon>Acari</taxon>
        <taxon>Parasitiformes</taxon>
        <taxon>Ixodida</taxon>
        <taxon>Ixodoidea</taxon>
        <taxon>Ixodidae</taxon>
        <taxon>Ixodinae</taxon>
        <taxon>Ixodes</taxon>
    </lineage>
</organism>
<dbReference type="Proteomes" id="UP000805193">
    <property type="component" value="Unassembled WGS sequence"/>
</dbReference>
<reference evidence="1 2" key="1">
    <citation type="journal article" date="2020" name="Cell">
        <title>Large-Scale Comparative Analyses of Tick Genomes Elucidate Their Genetic Diversity and Vector Capacities.</title>
        <authorList>
            <consortium name="Tick Genome and Microbiome Consortium (TIGMIC)"/>
            <person name="Jia N."/>
            <person name="Wang J."/>
            <person name="Shi W."/>
            <person name="Du L."/>
            <person name="Sun Y."/>
            <person name="Zhan W."/>
            <person name="Jiang J.F."/>
            <person name="Wang Q."/>
            <person name="Zhang B."/>
            <person name="Ji P."/>
            <person name="Bell-Sakyi L."/>
            <person name="Cui X.M."/>
            <person name="Yuan T.T."/>
            <person name="Jiang B.G."/>
            <person name="Yang W.F."/>
            <person name="Lam T.T."/>
            <person name="Chang Q.C."/>
            <person name="Ding S.J."/>
            <person name="Wang X.J."/>
            <person name="Zhu J.G."/>
            <person name="Ruan X.D."/>
            <person name="Zhao L."/>
            <person name="Wei J.T."/>
            <person name="Ye R.Z."/>
            <person name="Que T.C."/>
            <person name="Du C.H."/>
            <person name="Zhou Y.H."/>
            <person name="Cheng J.X."/>
            <person name="Dai P.F."/>
            <person name="Guo W.B."/>
            <person name="Han X.H."/>
            <person name="Huang E.J."/>
            <person name="Li L.F."/>
            <person name="Wei W."/>
            <person name="Gao Y.C."/>
            <person name="Liu J.Z."/>
            <person name="Shao H.Z."/>
            <person name="Wang X."/>
            <person name="Wang C.C."/>
            <person name="Yang T.C."/>
            <person name="Huo Q.B."/>
            <person name="Li W."/>
            <person name="Chen H.Y."/>
            <person name="Chen S.E."/>
            <person name="Zhou L.G."/>
            <person name="Ni X.B."/>
            <person name="Tian J.H."/>
            <person name="Sheng Y."/>
            <person name="Liu T."/>
            <person name="Pan Y.S."/>
            <person name="Xia L.Y."/>
            <person name="Li J."/>
            <person name="Zhao F."/>
            <person name="Cao W.C."/>
        </authorList>
    </citation>
    <scope>NUCLEOTIDE SEQUENCE [LARGE SCALE GENOMIC DNA]</scope>
    <source>
        <strain evidence="1">Iper-2018</strain>
    </source>
</reference>
<protein>
    <submittedName>
        <fullName evidence="1">Uncharacterized protein</fullName>
    </submittedName>
</protein>